<dbReference type="Pfam" id="PF13439">
    <property type="entry name" value="Glyco_transf_4"/>
    <property type="match status" value="1"/>
</dbReference>
<proteinExistence type="predicted"/>
<gene>
    <name evidence="4" type="primary">pimA</name>
    <name evidence="4" type="ORF">DSM25559_1135</name>
</gene>
<dbReference type="Gene3D" id="3.40.50.2000">
    <property type="entry name" value="Glycogen Phosphorylase B"/>
    <property type="match status" value="2"/>
</dbReference>
<dbReference type="Proteomes" id="UP000187891">
    <property type="component" value="Unassembled WGS sequence"/>
</dbReference>
<dbReference type="InterPro" id="IPR028098">
    <property type="entry name" value="Glyco_trans_4-like_N"/>
</dbReference>
<dbReference type="CDD" id="cd03801">
    <property type="entry name" value="GT4_PimA-like"/>
    <property type="match status" value="1"/>
</dbReference>
<name>A0A1R3THS2_9HYPH</name>
<protein>
    <submittedName>
        <fullName evidence="4">GDP-mannose-dependent alpha-(1-2)-phosphatidylinositol mannosyltransferase</fullName>
        <ecNumber evidence="4">2.4.1.57</ecNumber>
    </submittedName>
</protein>
<dbReference type="STRING" id="1907666.DSM25559_1135"/>
<dbReference type="RefSeq" id="WP_244554376.1">
    <property type="nucleotide sequence ID" value="NZ_FMUE01000002.1"/>
</dbReference>
<evidence type="ECO:0000313" key="4">
    <source>
        <dbReference type="EMBL" id="SCX12681.1"/>
    </source>
</evidence>
<sequence>MNHVSTVKSQPKLDASGSVRPHHEQVHMLDSMRICMIGLRGIPDVQGGVETHVEQLVSNLVDLGADVHVFARKNYVADTQPYVWRGITVHPLWAPRSTRLEAIVHTALALVKARRLNPDIVHIHAVGPSLVAPLARLLGLRVVFTHHGYDYDREKWNSFEKRILQLGEWAGMRFSHARIAIAKHIADRMQKDFQSTVHFIPNGVKVDTTNLEDSVLQEFGLQKGRYILLVARLVAEKRQLDLIEAFARTNLKDTKLVLVGGGDLDSDYVAAIKARAKSTAGVVLTGVQSGRKLASLFANSGLFVLPSSHEGMPIALLEAMAHGLPVLASDIEANLGLALDNSSYFPLGNIERLAELLQKKMEDAPVASVSQHQSSRILSKYDWRTIGLRTAEIYKSIASKNPQGVYRQTKRDPAPATR</sequence>
<keyword evidence="4" id="KW-0328">Glycosyltransferase</keyword>
<feature type="region of interest" description="Disordered" evidence="1">
    <location>
        <begin position="1"/>
        <end position="22"/>
    </location>
</feature>
<keyword evidence="4" id="KW-0808">Transferase</keyword>
<feature type="domain" description="Glycosyl transferase family 1" evidence="2">
    <location>
        <begin position="222"/>
        <end position="364"/>
    </location>
</feature>
<evidence type="ECO:0000259" key="3">
    <source>
        <dbReference type="Pfam" id="PF13439"/>
    </source>
</evidence>
<evidence type="ECO:0000313" key="5">
    <source>
        <dbReference type="Proteomes" id="UP000187891"/>
    </source>
</evidence>
<dbReference type="GO" id="GO:0016758">
    <property type="term" value="F:hexosyltransferase activity"/>
    <property type="evidence" value="ECO:0007669"/>
    <property type="project" value="TreeGrafter"/>
</dbReference>
<dbReference type="PANTHER" id="PTHR45947">
    <property type="entry name" value="SULFOQUINOVOSYL TRANSFERASE SQD2"/>
    <property type="match status" value="1"/>
</dbReference>
<dbReference type="InterPro" id="IPR001296">
    <property type="entry name" value="Glyco_trans_1"/>
</dbReference>
<dbReference type="EC" id="2.4.1.57" evidence="4"/>
<feature type="domain" description="Glycosyltransferase subfamily 4-like N-terminal" evidence="3">
    <location>
        <begin position="47"/>
        <end position="207"/>
    </location>
</feature>
<accession>A0A1R3THS2</accession>
<dbReference type="InterPro" id="IPR050194">
    <property type="entry name" value="Glycosyltransferase_grp1"/>
</dbReference>
<organism evidence="4 5">
    <name type="scientific">Agrobacterium rosae</name>
    <dbReference type="NCBI Taxonomy" id="1972867"/>
    <lineage>
        <taxon>Bacteria</taxon>
        <taxon>Pseudomonadati</taxon>
        <taxon>Pseudomonadota</taxon>
        <taxon>Alphaproteobacteria</taxon>
        <taxon>Hyphomicrobiales</taxon>
        <taxon>Rhizobiaceae</taxon>
        <taxon>Rhizobium/Agrobacterium group</taxon>
        <taxon>Agrobacterium</taxon>
    </lineage>
</organism>
<evidence type="ECO:0000256" key="1">
    <source>
        <dbReference type="SAM" id="MobiDB-lite"/>
    </source>
</evidence>
<dbReference type="Pfam" id="PF00534">
    <property type="entry name" value="Glycos_transf_1"/>
    <property type="match status" value="1"/>
</dbReference>
<dbReference type="PANTHER" id="PTHR45947:SF3">
    <property type="entry name" value="SULFOQUINOVOSYL TRANSFERASE SQD2"/>
    <property type="match status" value="1"/>
</dbReference>
<reference evidence="5" key="1">
    <citation type="submission" date="2016-10" db="EMBL/GenBank/DDBJ databases">
        <authorList>
            <person name="Wibberg D."/>
        </authorList>
    </citation>
    <scope>NUCLEOTIDE SEQUENCE [LARGE SCALE GENOMIC DNA]</scope>
</reference>
<dbReference type="EMBL" id="FMUE01000002">
    <property type="protein sequence ID" value="SCX12681.1"/>
    <property type="molecule type" value="Genomic_DNA"/>
</dbReference>
<dbReference type="SUPFAM" id="SSF53756">
    <property type="entry name" value="UDP-Glycosyltransferase/glycogen phosphorylase"/>
    <property type="match status" value="1"/>
</dbReference>
<evidence type="ECO:0000259" key="2">
    <source>
        <dbReference type="Pfam" id="PF00534"/>
    </source>
</evidence>
<dbReference type="AlphaFoldDB" id="A0A1R3THS2"/>